<evidence type="ECO:0000256" key="7">
    <source>
        <dbReference type="ARBA" id="ARBA00030643"/>
    </source>
</evidence>
<evidence type="ECO:0000256" key="1">
    <source>
        <dbReference type="ARBA" id="ARBA00005591"/>
    </source>
</evidence>
<evidence type="ECO:0000256" key="5">
    <source>
        <dbReference type="ARBA" id="ARBA00023002"/>
    </source>
</evidence>
<dbReference type="GO" id="GO:0009451">
    <property type="term" value="P:RNA modification"/>
    <property type="evidence" value="ECO:0007669"/>
    <property type="project" value="InterPro"/>
</dbReference>
<organism evidence="13">
    <name type="scientific">Aegilops tauschii</name>
    <name type="common">Tausch's goatgrass</name>
    <name type="synonym">Aegilops squarrosa</name>
    <dbReference type="NCBI Taxonomy" id="37682"/>
    <lineage>
        <taxon>Eukaryota</taxon>
        <taxon>Viridiplantae</taxon>
        <taxon>Streptophyta</taxon>
        <taxon>Embryophyta</taxon>
        <taxon>Tracheophyta</taxon>
        <taxon>Spermatophyta</taxon>
        <taxon>Magnoliopsida</taxon>
        <taxon>Liliopsida</taxon>
        <taxon>Poales</taxon>
        <taxon>Poaceae</taxon>
        <taxon>BOP clade</taxon>
        <taxon>Pooideae</taxon>
        <taxon>Triticodae</taxon>
        <taxon>Triticeae</taxon>
        <taxon>Triticinae</taxon>
        <taxon>Aegilops</taxon>
    </lineage>
</organism>
<evidence type="ECO:0000256" key="4">
    <source>
        <dbReference type="ARBA" id="ARBA00022946"/>
    </source>
</evidence>
<dbReference type="InterPro" id="IPR046848">
    <property type="entry name" value="E_motif"/>
</dbReference>
<accession>R7W021</accession>
<evidence type="ECO:0000256" key="3">
    <source>
        <dbReference type="ARBA" id="ARBA00022737"/>
    </source>
</evidence>
<comment type="catalytic activity">
    <reaction evidence="8">
        <text>L-methionyl-[protein] + [thioredoxin]-disulfide + H2O = L-methionyl-(S)-S-oxide-[protein] + [thioredoxin]-dithiol</text>
        <dbReference type="Rhea" id="RHEA:14217"/>
        <dbReference type="Rhea" id="RHEA-COMP:10698"/>
        <dbReference type="Rhea" id="RHEA-COMP:10700"/>
        <dbReference type="Rhea" id="RHEA-COMP:12313"/>
        <dbReference type="Rhea" id="RHEA-COMP:12315"/>
        <dbReference type="ChEBI" id="CHEBI:15377"/>
        <dbReference type="ChEBI" id="CHEBI:16044"/>
        <dbReference type="ChEBI" id="CHEBI:29950"/>
        <dbReference type="ChEBI" id="CHEBI:44120"/>
        <dbReference type="ChEBI" id="CHEBI:50058"/>
        <dbReference type="EC" id="1.8.4.11"/>
    </reaction>
</comment>
<comment type="catalytic activity">
    <reaction evidence="9">
        <text>[thioredoxin]-disulfide + L-methionine + H2O = L-methionine (S)-S-oxide + [thioredoxin]-dithiol</text>
        <dbReference type="Rhea" id="RHEA:19993"/>
        <dbReference type="Rhea" id="RHEA-COMP:10698"/>
        <dbReference type="Rhea" id="RHEA-COMP:10700"/>
        <dbReference type="ChEBI" id="CHEBI:15377"/>
        <dbReference type="ChEBI" id="CHEBI:29950"/>
        <dbReference type="ChEBI" id="CHEBI:50058"/>
        <dbReference type="ChEBI" id="CHEBI:57844"/>
        <dbReference type="ChEBI" id="CHEBI:58772"/>
        <dbReference type="EC" id="1.8.4.11"/>
    </reaction>
</comment>
<dbReference type="FunFam" id="3.30.1060.10:FF:000004">
    <property type="entry name" value="Peptide methionine sulfoxide reductase A5"/>
    <property type="match status" value="1"/>
</dbReference>
<dbReference type="PROSITE" id="PS51375">
    <property type="entry name" value="PPR"/>
    <property type="match status" value="8"/>
</dbReference>
<evidence type="ECO:0000313" key="13">
    <source>
        <dbReference type="EnsemblPlants" id="EMT01545"/>
    </source>
</evidence>
<evidence type="ECO:0000256" key="2">
    <source>
        <dbReference type="ARBA" id="ARBA00012502"/>
    </source>
</evidence>
<evidence type="ECO:0000256" key="11">
    <source>
        <dbReference type="ARBA" id="ARBA00067558"/>
    </source>
</evidence>
<dbReference type="FunFam" id="1.25.40.10:FF:000125">
    <property type="entry name" value="Pentatricopeptide repeat-containing protein"/>
    <property type="match status" value="1"/>
</dbReference>
<feature type="domain" description="Peptide methionine sulphoxide reductase MsrA" evidence="12">
    <location>
        <begin position="677"/>
        <end position="812"/>
    </location>
</feature>
<dbReference type="SUPFAM" id="SSF55068">
    <property type="entry name" value="Peptide methionine sulfoxide reductase"/>
    <property type="match status" value="1"/>
</dbReference>
<dbReference type="NCBIfam" id="TIGR00401">
    <property type="entry name" value="msrA"/>
    <property type="match status" value="1"/>
</dbReference>
<dbReference type="Pfam" id="PF13041">
    <property type="entry name" value="PPR_2"/>
    <property type="match status" value="2"/>
</dbReference>
<dbReference type="GO" id="GO:0008113">
    <property type="term" value="F:peptide-methionine (S)-S-oxide reductase activity"/>
    <property type="evidence" value="ECO:0007669"/>
    <property type="project" value="UniProtKB-EC"/>
</dbReference>
<keyword evidence="5" id="KW-0560">Oxidoreductase</keyword>
<dbReference type="Gene3D" id="3.30.1060.10">
    <property type="entry name" value="Peptide methionine sulphoxide reductase MsrA"/>
    <property type="match status" value="1"/>
</dbReference>
<evidence type="ECO:0000256" key="10">
    <source>
        <dbReference type="ARBA" id="ARBA00055441"/>
    </source>
</evidence>
<dbReference type="FunFam" id="1.25.40.10:FF:001301">
    <property type="entry name" value="Os11g0433100 protein"/>
    <property type="match status" value="1"/>
</dbReference>
<keyword evidence="4" id="KW-0809">Transit peptide</keyword>
<evidence type="ECO:0000259" key="12">
    <source>
        <dbReference type="Pfam" id="PF01625"/>
    </source>
</evidence>
<keyword evidence="3" id="KW-0677">Repeat</keyword>
<dbReference type="InterPro" id="IPR046960">
    <property type="entry name" value="PPR_At4g14850-like_plant"/>
</dbReference>
<dbReference type="InterPro" id="IPR002569">
    <property type="entry name" value="Met_Sox_Rdtase_MsrA_dom"/>
</dbReference>
<evidence type="ECO:0000256" key="6">
    <source>
        <dbReference type="ARBA" id="ARBA00030273"/>
    </source>
</evidence>
<reference evidence="13" key="1">
    <citation type="submission" date="2015-06" db="UniProtKB">
        <authorList>
            <consortium name="EnsemblPlants"/>
        </authorList>
    </citation>
    <scope>IDENTIFICATION</scope>
</reference>
<proteinExistence type="inferred from homology"/>
<comment type="similarity">
    <text evidence="1">Belongs to the MsrA Met sulfoxide reductase family.</text>
</comment>
<dbReference type="Pfam" id="PF20431">
    <property type="entry name" value="E_motif"/>
    <property type="match status" value="1"/>
</dbReference>
<dbReference type="EnsemblPlants" id="EMT01545">
    <property type="protein sequence ID" value="EMT01545"/>
    <property type="gene ID" value="F775_52571"/>
</dbReference>
<dbReference type="InterPro" id="IPR002885">
    <property type="entry name" value="PPR_rpt"/>
</dbReference>
<dbReference type="AlphaFoldDB" id="R7W021"/>
<comment type="function">
    <text evidence="10">Catalyzes the reduction of methionine sulfoxide (MetSO) to methionine in proteins. Plays a protective role against oxidative stress by restoring activity to proteins that have been inactivated by methionine oxidation. MSRA family specifically reduces the MetSO S-enantiomer.</text>
</comment>
<dbReference type="ExpressionAtlas" id="R7W021">
    <property type="expression patterns" value="baseline"/>
</dbReference>
<evidence type="ECO:0000256" key="9">
    <source>
        <dbReference type="ARBA" id="ARBA00048782"/>
    </source>
</evidence>
<sequence>MAAWAALRRLRSPRPRLPSHFSLHGAAAAPGPPRGRVPDARRLFDRTPDRDVVSWTAMVAAYARQGQLHEASALFHRPDARRNVVTWTALLSGYARARRADEARALFDRMPERNVVSWNTMLEAYASAGRTGAACALFDSMPVRDAGSWNILLAALVRSGTMDEARNLFERMPERNVMSWTTMVAGLARSGSVDEARGLFDGMPERNVVSWNAMISGYARNLRIDEALDLFMNMPERDVASWNIMITGFIQNKDLKKAQELFDEMPKRNVVSWTTMMNGCLQGNESEMALQVFNGMLVDGIRPNQVTFLGAVDACSNLAGLSEGQQVHQMICKTPFQFDNFIESTLMNLYAKCGEIRLARKVFDLSGEKDVISWNGIIAAYAHHGAGVEAIALYEKMQENGYKPNDVTYVGLLSACSHSGLVDEGLRIFEYMAKDQSIAVRDEHYTCLIDLCSRAGRLDDAKRLINGLELKPTSSTVWSALLGGCNAHGNESIGDLAARNLLEAEPDNAGTYTLLSNIYASAGKWKEAAKIRSEMNDRGLKKQPGCSWIELANKVHVFVARDKSHSESELIYSLLQDIHHMMRMAGSDPRDHMQLIDEDLVDLQLGDSQGPCRSLDLHLWCLNLISLVHWLRLCHVRGCLLFEGKKFGITLPRGNPCELCHVCREEFPCGLEQWLRSFWRSEAVFGCLHGVLRTSVGYAGGSKANPEYRNLADHAECVKVEYDPRQIQYKQLLDVFWASHDPREVFGQGPDVGNQYRSVIFTNGTLEARLAALTKEREQAKDRSSVITTKIQPLGAFYPAAEPEHQKFELKRKPFLVQLIGNLPEEELLSSTLAAKLNAYAAELCPPKAQKKISSKIDEIAKKEAFLFTNPSAELTLGLRMFPVGIEWNSCKLRNEYVQMEITLLLPTKLH</sequence>
<dbReference type="EC" id="1.8.4.11" evidence="2"/>
<dbReference type="PANTHER" id="PTHR47926">
    <property type="entry name" value="PENTATRICOPEPTIDE REPEAT-CONTAINING PROTEIN"/>
    <property type="match status" value="1"/>
</dbReference>
<dbReference type="Gene3D" id="1.25.40.10">
    <property type="entry name" value="Tetratricopeptide repeat domain"/>
    <property type="match status" value="5"/>
</dbReference>
<dbReference type="Pfam" id="PF01625">
    <property type="entry name" value="PMSR"/>
    <property type="match status" value="1"/>
</dbReference>
<dbReference type="PANTHER" id="PTHR47926:SF373">
    <property type="entry name" value="TETRATRICOPEPTIDE-LIKE HELICAL DOMAIN SUPERFAMILY, DYW DOMAIN-CONTAINING PROTEIN"/>
    <property type="match status" value="1"/>
</dbReference>
<dbReference type="InterPro" id="IPR036509">
    <property type="entry name" value="Met_Sox_Rdtase_MsrA_sf"/>
</dbReference>
<dbReference type="InterPro" id="IPR011990">
    <property type="entry name" value="TPR-like_helical_dom_sf"/>
</dbReference>
<dbReference type="SUPFAM" id="SSF48452">
    <property type="entry name" value="TPR-like"/>
    <property type="match status" value="1"/>
</dbReference>
<name>R7W021_AEGTA</name>
<protein>
    <recommendedName>
        <fullName evidence="11">Peptide methionine sulfoxide reductase A5</fullName>
        <ecNumber evidence="2">1.8.4.11</ecNumber>
    </recommendedName>
    <alternativeName>
        <fullName evidence="7">Peptide-methionine (S)-S-oxide reductase</fullName>
    </alternativeName>
    <alternativeName>
        <fullName evidence="6">Protein-methionine-S-oxide reductase</fullName>
    </alternativeName>
</protein>
<dbReference type="GO" id="GO:0003723">
    <property type="term" value="F:RNA binding"/>
    <property type="evidence" value="ECO:0007669"/>
    <property type="project" value="InterPro"/>
</dbReference>
<dbReference type="NCBIfam" id="TIGR00756">
    <property type="entry name" value="PPR"/>
    <property type="match status" value="8"/>
</dbReference>
<dbReference type="Pfam" id="PF01535">
    <property type="entry name" value="PPR"/>
    <property type="match status" value="8"/>
</dbReference>
<dbReference type="FunFam" id="1.25.40.10:FF:001786">
    <property type="entry name" value="Os11g0433100 protein"/>
    <property type="match status" value="1"/>
</dbReference>
<evidence type="ECO:0000256" key="8">
    <source>
        <dbReference type="ARBA" id="ARBA00047806"/>
    </source>
</evidence>
<dbReference type="GO" id="GO:0048731">
    <property type="term" value="P:system development"/>
    <property type="evidence" value="ECO:0007669"/>
    <property type="project" value="UniProtKB-ARBA"/>
</dbReference>